<organism evidence="1 2">
    <name type="scientific">Eschrichtius robustus</name>
    <name type="common">California gray whale</name>
    <name type="synonym">Eschrichtius gibbosus</name>
    <dbReference type="NCBI Taxonomy" id="9764"/>
    <lineage>
        <taxon>Eukaryota</taxon>
        <taxon>Metazoa</taxon>
        <taxon>Chordata</taxon>
        <taxon>Craniata</taxon>
        <taxon>Vertebrata</taxon>
        <taxon>Euteleostomi</taxon>
        <taxon>Mammalia</taxon>
        <taxon>Eutheria</taxon>
        <taxon>Laurasiatheria</taxon>
        <taxon>Artiodactyla</taxon>
        <taxon>Whippomorpha</taxon>
        <taxon>Cetacea</taxon>
        <taxon>Mysticeti</taxon>
        <taxon>Eschrichtiidae</taxon>
        <taxon>Eschrichtius</taxon>
    </lineage>
</organism>
<reference evidence="1 2" key="1">
    <citation type="submission" date="2022-11" db="EMBL/GenBank/DDBJ databases">
        <title>Whole genome sequence of Eschrichtius robustus ER-17-0199.</title>
        <authorList>
            <person name="Bruniche-Olsen A."/>
            <person name="Black A.N."/>
            <person name="Fields C.J."/>
            <person name="Walden K."/>
            <person name="Dewoody J.A."/>
        </authorList>
    </citation>
    <scope>NUCLEOTIDE SEQUENCE [LARGE SCALE GENOMIC DNA]</scope>
    <source>
        <strain evidence="1">ER-17-0199</strain>
        <tissue evidence="1">Blubber</tissue>
    </source>
</reference>
<keyword evidence="2" id="KW-1185">Reference proteome</keyword>
<evidence type="ECO:0000313" key="2">
    <source>
        <dbReference type="Proteomes" id="UP001159641"/>
    </source>
</evidence>
<dbReference type="Proteomes" id="UP001159641">
    <property type="component" value="Unassembled WGS sequence"/>
</dbReference>
<protein>
    <submittedName>
        <fullName evidence="1">Uncharacterized protein</fullName>
    </submittedName>
</protein>
<sequence length="167" mass="18276">MREMGSHGERQMKLRSLAPCCAARFLTGRAPGLVHGPGVEDPWSSEYLLLSPAPRTRYAIIQANQSEEVRQGRRVFGQLARDDVEGPREAVNSPGTLEAAGFRLNEHLYDRIIARYSGLTLDSSVSPRPEAVCSHAFTGLSVLPALGIQLLRQQPGSNELHHALPRG</sequence>
<accession>A0AB34GAW4</accession>
<gene>
    <name evidence="1" type="ORF">J1605_015954</name>
</gene>
<dbReference type="EMBL" id="JAIQCJ010002539">
    <property type="protein sequence ID" value="KAJ8775975.1"/>
    <property type="molecule type" value="Genomic_DNA"/>
</dbReference>
<comment type="caution">
    <text evidence="1">The sequence shown here is derived from an EMBL/GenBank/DDBJ whole genome shotgun (WGS) entry which is preliminary data.</text>
</comment>
<dbReference type="AlphaFoldDB" id="A0AB34GAW4"/>
<proteinExistence type="predicted"/>
<name>A0AB34GAW4_ESCRO</name>
<evidence type="ECO:0000313" key="1">
    <source>
        <dbReference type="EMBL" id="KAJ8775975.1"/>
    </source>
</evidence>